<dbReference type="EMBL" id="CM042051">
    <property type="protein sequence ID" value="KAI3730135.1"/>
    <property type="molecule type" value="Genomic_DNA"/>
</dbReference>
<evidence type="ECO:0000313" key="1">
    <source>
        <dbReference type="EMBL" id="KAI3730135.1"/>
    </source>
</evidence>
<evidence type="ECO:0000313" key="2">
    <source>
        <dbReference type="Proteomes" id="UP001055879"/>
    </source>
</evidence>
<organism evidence="1 2">
    <name type="scientific">Arctium lappa</name>
    <name type="common">Greater burdock</name>
    <name type="synonym">Lappa major</name>
    <dbReference type="NCBI Taxonomy" id="4217"/>
    <lineage>
        <taxon>Eukaryota</taxon>
        <taxon>Viridiplantae</taxon>
        <taxon>Streptophyta</taxon>
        <taxon>Embryophyta</taxon>
        <taxon>Tracheophyta</taxon>
        <taxon>Spermatophyta</taxon>
        <taxon>Magnoliopsida</taxon>
        <taxon>eudicotyledons</taxon>
        <taxon>Gunneridae</taxon>
        <taxon>Pentapetalae</taxon>
        <taxon>asterids</taxon>
        <taxon>campanulids</taxon>
        <taxon>Asterales</taxon>
        <taxon>Asteraceae</taxon>
        <taxon>Carduoideae</taxon>
        <taxon>Cardueae</taxon>
        <taxon>Arctiinae</taxon>
        <taxon>Arctium</taxon>
    </lineage>
</organism>
<reference evidence="2" key="1">
    <citation type="journal article" date="2022" name="Mol. Ecol. Resour.">
        <title>The genomes of chicory, endive, great burdock and yacon provide insights into Asteraceae palaeo-polyploidization history and plant inulin production.</title>
        <authorList>
            <person name="Fan W."/>
            <person name="Wang S."/>
            <person name="Wang H."/>
            <person name="Wang A."/>
            <person name="Jiang F."/>
            <person name="Liu H."/>
            <person name="Zhao H."/>
            <person name="Xu D."/>
            <person name="Zhang Y."/>
        </authorList>
    </citation>
    <scope>NUCLEOTIDE SEQUENCE [LARGE SCALE GENOMIC DNA]</scope>
    <source>
        <strain evidence="2">cv. Niubang</strain>
    </source>
</reference>
<accession>A0ACB9C7A6</accession>
<comment type="caution">
    <text evidence="1">The sequence shown here is derived from an EMBL/GenBank/DDBJ whole genome shotgun (WGS) entry which is preliminary data.</text>
</comment>
<keyword evidence="2" id="KW-1185">Reference proteome</keyword>
<name>A0ACB9C7A6_ARCLA</name>
<reference evidence="1 2" key="2">
    <citation type="journal article" date="2022" name="Mol. Ecol. Resour.">
        <title>The genomes of chicory, endive, great burdock and yacon provide insights into Asteraceae paleo-polyploidization history and plant inulin production.</title>
        <authorList>
            <person name="Fan W."/>
            <person name="Wang S."/>
            <person name="Wang H."/>
            <person name="Wang A."/>
            <person name="Jiang F."/>
            <person name="Liu H."/>
            <person name="Zhao H."/>
            <person name="Xu D."/>
            <person name="Zhang Y."/>
        </authorList>
    </citation>
    <scope>NUCLEOTIDE SEQUENCE [LARGE SCALE GENOMIC DNA]</scope>
    <source>
        <strain evidence="2">cv. Niubang</strain>
    </source>
</reference>
<dbReference type="Proteomes" id="UP001055879">
    <property type="component" value="Linkage Group LG05"/>
</dbReference>
<sequence length="496" mass="56058">MASQIELERSRSLQKFLSEEGLVASPEEELRMRIVVDKLKEILMTWIKRVAYQRRLPQNQIKAASATLLPYGLYGLGVYNVEFDIDVLCVAPCFASMTEDFFIVLYNMLAGKPEVSGIHCVKDAKVPLLQFTFEGILISLAFSKLQVTAVPESVDDPSFVKDIDETSWKSLSGVRVKNSILQLVPDVKIFQEQLHCVKSWAKRRGVYGDLFGFFGDIHLAVLAAFICQKNPSASLVDLVSIFFKTFAFWPWPEPVVLQGGGTMPPLPPGTRTLMPIQLPSSPNEYCHSNMTTSTFNKIRAEFRRGYCLTQDALKPQFDWRNLFESFPYSKNCLQFVKVCLSTRNKDELGTWVHWVKSRIRCLLLKLEELQALCDPNPAEYIDLSVPVPNVVFYWGLVPGRGNNLDPNAAREDFMKNLSIGYEGNLGRMTLTIIQASQLPKILELAGAHIKAHLKLTNFNPQQQMIPVYSQHLPCYVVGYLATDGNLEHPHADGWMD</sequence>
<proteinExistence type="predicted"/>
<protein>
    <submittedName>
        <fullName evidence="1">Uncharacterized protein</fullName>
    </submittedName>
</protein>
<gene>
    <name evidence="1" type="ORF">L6452_18811</name>
</gene>